<reference evidence="5" key="1">
    <citation type="submission" date="2015-01" db="EMBL/GenBank/DDBJ databases">
        <title>Flavisolibacter sp./LCS9/ whole genome sequencing.</title>
        <authorList>
            <person name="Kim M.K."/>
            <person name="Srinivasan S."/>
            <person name="Lee J.-J."/>
        </authorList>
    </citation>
    <scope>NUCLEOTIDE SEQUENCE [LARGE SCALE GENOMIC DNA]</scope>
    <source>
        <strain evidence="5">LCS9</strain>
    </source>
</reference>
<evidence type="ECO:0000313" key="5">
    <source>
        <dbReference type="Proteomes" id="UP000077177"/>
    </source>
</evidence>
<keyword evidence="5" id="KW-1185">Reference proteome</keyword>
<feature type="domain" description="Saccharopine dehydrogenase-like C-terminal" evidence="3">
    <location>
        <begin position="347"/>
        <end position="492"/>
    </location>
</feature>
<evidence type="ECO:0000259" key="2">
    <source>
        <dbReference type="Pfam" id="PF03435"/>
    </source>
</evidence>
<evidence type="ECO:0000256" key="1">
    <source>
        <dbReference type="ARBA" id="ARBA00023002"/>
    </source>
</evidence>
<dbReference type="RefSeq" id="WP_066401704.1">
    <property type="nucleotide sequence ID" value="NZ_CP011390.1"/>
</dbReference>
<dbReference type="InterPro" id="IPR032095">
    <property type="entry name" value="Sacchrp_dh-like_C"/>
</dbReference>
<dbReference type="KEGG" id="fla:SY85_02785"/>
<feature type="domain" description="Saccharopine dehydrogenase NADP binding" evidence="2">
    <location>
        <begin position="4"/>
        <end position="116"/>
    </location>
</feature>
<accession>A0A172TRG8</accession>
<sequence length="503" mass="56316">MKKILLFGAGKSATVLIDYLLKNALLEDWTVTVVDANLSLAQSKIGNALAGQALSFDINDAAERGTHIQQADIVISLLPPALHILVAKDCISYKKNLLTASYVDEQMRNLEQSILDSNILFLCEMGLDPGIDHMSAKKMIDTIEANGGKITSFYSHCGGLVAPENDNNPWHYKISWNPRNVVMAGKAGAIFKEDGADKEMPYEKLFAEKRFVEIPNHESLCWYPNRDSLSYIPVYGLTECETFIRTTLRHPDFMYGWRNIIELKLTDEQKQYETDGVTLKTFFKEHFEKYGFSNWIQEQMQEQFQTSKKILEDLVNLVELEGKVDEAGGESVDDFMMVNEKGNLQQIDLDELKTSAAATVAYKMHEAKLTLQQLFFLGMDDNQTVINKGLCSAADVLQFALETKLGLQAGDKDLVVMVHEIEYAVQEKNFKETASLLITGDNDVQTAMAKTVGLPLGIAAKLILNGTIKAKGLRIPIVKEIYEPVLLELATNNIIFHETLTQV</sequence>
<dbReference type="Proteomes" id="UP000077177">
    <property type="component" value="Chromosome"/>
</dbReference>
<dbReference type="SUPFAM" id="SSF51735">
    <property type="entry name" value="NAD(P)-binding Rossmann-fold domains"/>
    <property type="match status" value="1"/>
</dbReference>
<dbReference type="EMBL" id="CP011390">
    <property type="protein sequence ID" value="ANE49588.1"/>
    <property type="molecule type" value="Genomic_DNA"/>
</dbReference>
<dbReference type="InterPro" id="IPR036291">
    <property type="entry name" value="NAD(P)-bd_dom_sf"/>
</dbReference>
<dbReference type="AlphaFoldDB" id="A0A172TRG8"/>
<dbReference type="PANTHER" id="PTHR11133">
    <property type="entry name" value="SACCHAROPINE DEHYDROGENASE"/>
    <property type="match status" value="1"/>
</dbReference>
<dbReference type="Pfam" id="PF16653">
    <property type="entry name" value="Sacchrp_dh_C"/>
    <property type="match status" value="2"/>
</dbReference>
<name>A0A172TRG8_9BACT</name>
<dbReference type="Pfam" id="PF03435">
    <property type="entry name" value="Sacchrp_dh_NADP"/>
    <property type="match status" value="1"/>
</dbReference>
<reference evidence="4 5" key="2">
    <citation type="journal article" date="2016" name="Int. J. Syst. Evol. Microbiol.">
        <title>Flavisolibacter tropicus sp. nov., isolated from tropical soil.</title>
        <authorList>
            <person name="Lee J.J."/>
            <person name="Kang M.S."/>
            <person name="Kim G.S."/>
            <person name="Lee C.S."/>
            <person name="Lim S."/>
            <person name="Lee J."/>
            <person name="Roh S.H."/>
            <person name="Kang H."/>
            <person name="Ha J.M."/>
            <person name="Bae S."/>
            <person name="Jung H.Y."/>
            <person name="Kim M.K."/>
        </authorList>
    </citation>
    <scope>NUCLEOTIDE SEQUENCE [LARGE SCALE GENOMIC DNA]</scope>
    <source>
        <strain evidence="4 5">LCS9</strain>
    </source>
</reference>
<evidence type="ECO:0008006" key="6">
    <source>
        <dbReference type="Google" id="ProtNLM"/>
    </source>
</evidence>
<evidence type="ECO:0000259" key="3">
    <source>
        <dbReference type="Pfam" id="PF16653"/>
    </source>
</evidence>
<protein>
    <recommendedName>
        <fullName evidence="6">Saccharopine dehydrogenase</fullName>
    </recommendedName>
</protein>
<dbReference type="OrthoDB" id="973788at2"/>
<feature type="domain" description="Saccharopine dehydrogenase-like C-terminal" evidence="3">
    <location>
        <begin position="126"/>
        <end position="314"/>
    </location>
</feature>
<dbReference type="InterPro" id="IPR005097">
    <property type="entry name" value="Sacchrp_dh_NADP-bd"/>
</dbReference>
<keyword evidence="1" id="KW-0560">Oxidoreductase</keyword>
<evidence type="ECO:0000313" key="4">
    <source>
        <dbReference type="EMBL" id="ANE49588.1"/>
    </source>
</evidence>
<dbReference type="GO" id="GO:0004753">
    <property type="term" value="F:saccharopine dehydrogenase activity"/>
    <property type="evidence" value="ECO:0007669"/>
    <property type="project" value="TreeGrafter"/>
</dbReference>
<dbReference type="GO" id="GO:0005737">
    <property type="term" value="C:cytoplasm"/>
    <property type="evidence" value="ECO:0007669"/>
    <property type="project" value="TreeGrafter"/>
</dbReference>
<organism evidence="4 5">
    <name type="scientific">Flavisolibacter tropicus</name>
    <dbReference type="NCBI Taxonomy" id="1492898"/>
    <lineage>
        <taxon>Bacteria</taxon>
        <taxon>Pseudomonadati</taxon>
        <taxon>Bacteroidota</taxon>
        <taxon>Chitinophagia</taxon>
        <taxon>Chitinophagales</taxon>
        <taxon>Chitinophagaceae</taxon>
        <taxon>Flavisolibacter</taxon>
    </lineage>
</organism>
<dbReference type="STRING" id="1492898.SY85_02785"/>
<dbReference type="PANTHER" id="PTHR11133:SF23">
    <property type="entry name" value="SACCHAROPINE DEHYDROGENASE [NAD(+), L-LYSINE-FORMING]"/>
    <property type="match status" value="1"/>
</dbReference>
<proteinExistence type="predicted"/>
<dbReference type="Gene3D" id="3.40.50.720">
    <property type="entry name" value="NAD(P)-binding Rossmann-like Domain"/>
    <property type="match status" value="2"/>
</dbReference>
<dbReference type="Gene3D" id="3.30.360.10">
    <property type="entry name" value="Dihydrodipicolinate Reductase, domain 2"/>
    <property type="match status" value="1"/>
</dbReference>
<dbReference type="PATRIC" id="fig|1492898.3.peg.610"/>
<dbReference type="InterPro" id="IPR051168">
    <property type="entry name" value="AASS"/>
</dbReference>
<gene>
    <name evidence="4" type="ORF">SY85_02785</name>
</gene>
<dbReference type="SUPFAM" id="SSF55347">
    <property type="entry name" value="Glyceraldehyde-3-phosphate dehydrogenase-like, C-terminal domain"/>
    <property type="match status" value="1"/>
</dbReference>
<dbReference type="GO" id="GO:0019878">
    <property type="term" value="P:lysine biosynthetic process via aminoadipic acid"/>
    <property type="evidence" value="ECO:0007669"/>
    <property type="project" value="TreeGrafter"/>
</dbReference>